<evidence type="ECO:0000313" key="17">
    <source>
        <dbReference type="EMBL" id="BDS06724.1"/>
    </source>
</evidence>
<comment type="catalytic activity">
    <reaction evidence="14 15">
        <text>DNA(n) + a 2'-deoxyribonucleoside 5'-triphosphate = DNA(n+1) + diphosphate</text>
        <dbReference type="Rhea" id="RHEA:22508"/>
        <dbReference type="Rhea" id="RHEA-COMP:17339"/>
        <dbReference type="Rhea" id="RHEA-COMP:17340"/>
        <dbReference type="ChEBI" id="CHEBI:33019"/>
        <dbReference type="ChEBI" id="CHEBI:61560"/>
        <dbReference type="ChEBI" id="CHEBI:173112"/>
        <dbReference type="EC" id="2.7.7.7"/>
    </reaction>
</comment>
<dbReference type="InterPro" id="IPR036775">
    <property type="entry name" value="DNA_pol_Y-fam_lit_finger_sf"/>
</dbReference>
<dbReference type="InterPro" id="IPR022880">
    <property type="entry name" value="DNApol_IV"/>
</dbReference>
<dbReference type="InterPro" id="IPR001126">
    <property type="entry name" value="UmuC"/>
</dbReference>
<dbReference type="GO" id="GO:0005829">
    <property type="term" value="C:cytosol"/>
    <property type="evidence" value="ECO:0007669"/>
    <property type="project" value="TreeGrafter"/>
</dbReference>
<dbReference type="Pfam" id="PF00817">
    <property type="entry name" value="IMS"/>
    <property type="match status" value="1"/>
</dbReference>
<dbReference type="GO" id="GO:0006261">
    <property type="term" value="P:DNA-templated DNA replication"/>
    <property type="evidence" value="ECO:0007669"/>
    <property type="project" value="UniProtKB-UniRule"/>
</dbReference>
<comment type="similarity">
    <text evidence="2 15">Belongs to the DNA polymerase type-Y family.</text>
</comment>
<comment type="subunit">
    <text evidence="15">Monomer.</text>
</comment>
<dbReference type="Gene3D" id="3.40.1170.60">
    <property type="match status" value="1"/>
</dbReference>
<keyword evidence="3 15" id="KW-0515">Mutator protein</keyword>
<evidence type="ECO:0000256" key="4">
    <source>
        <dbReference type="ARBA" id="ARBA00022490"/>
    </source>
</evidence>
<dbReference type="KEGG" id="osu:NT6N_17640"/>
<organism evidence="17">
    <name type="scientific">Oceaniferula spumae</name>
    <dbReference type="NCBI Taxonomy" id="2979115"/>
    <lineage>
        <taxon>Bacteria</taxon>
        <taxon>Pseudomonadati</taxon>
        <taxon>Verrucomicrobiota</taxon>
        <taxon>Verrucomicrobiia</taxon>
        <taxon>Verrucomicrobiales</taxon>
        <taxon>Verrucomicrobiaceae</taxon>
        <taxon>Oceaniferula</taxon>
    </lineage>
</organism>
<dbReference type="PROSITE" id="PS50173">
    <property type="entry name" value="UMUC"/>
    <property type="match status" value="1"/>
</dbReference>
<dbReference type="GO" id="GO:0006281">
    <property type="term" value="P:DNA repair"/>
    <property type="evidence" value="ECO:0007669"/>
    <property type="project" value="UniProtKB-UniRule"/>
</dbReference>
<sequence>MKKCIHIDMDCFYAAVEERENPDLRGKPVAVGGASRRGVICAANYEARKYGVRSAMPGFKAVQACPQLIMLPVRFDLYRSESAKIRAIFGRFTELIEPLSLDEAYLDVSHWNTSASAIAREVRAQIFEETRLTASAGIAPNKMLAKIASDWNKPNGQFEVKPGEIDAFMGDLPVSKLWGVGKRMQEKLAQLGVKTCGDLQQFDKFAMSRRFGKWGLELYELCRGRDDREVKAHRSRKSISKENTFTEDVKNPAELLPMLQQMQTEIEELLLGKYRDRKVRSLVVKLKFSDFTRTTAESAQGQLNSDVFRLLLDEAWSRGNGKSVRLFGIGVRLVDEKDDPQLEMFPD</sequence>
<dbReference type="SUPFAM" id="SSF56672">
    <property type="entry name" value="DNA/RNA polymerases"/>
    <property type="match status" value="1"/>
</dbReference>
<evidence type="ECO:0000256" key="7">
    <source>
        <dbReference type="ARBA" id="ARBA00022705"/>
    </source>
</evidence>
<dbReference type="AlphaFoldDB" id="A0AAT9FL97"/>
<proteinExistence type="inferred from homology"/>
<evidence type="ECO:0000256" key="15">
    <source>
        <dbReference type="HAMAP-Rule" id="MF_01113"/>
    </source>
</evidence>
<dbReference type="Pfam" id="PF11799">
    <property type="entry name" value="IMS_C"/>
    <property type="match status" value="1"/>
</dbReference>
<dbReference type="InterPro" id="IPR017961">
    <property type="entry name" value="DNA_pol_Y-fam_little_finger"/>
</dbReference>
<feature type="domain" description="UmuC" evidence="16">
    <location>
        <begin position="4"/>
        <end position="181"/>
    </location>
</feature>
<dbReference type="HAMAP" id="MF_01113">
    <property type="entry name" value="DNApol_IV"/>
    <property type="match status" value="1"/>
</dbReference>
<dbReference type="Gene3D" id="3.30.1490.100">
    <property type="entry name" value="DNA polymerase, Y-family, little finger domain"/>
    <property type="match status" value="1"/>
</dbReference>
<dbReference type="InterPro" id="IPR043128">
    <property type="entry name" value="Rev_trsase/Diguanyl_cyclase"/>
</dbReference>
<evidence type="ECO:0000256" key="8">
    <source>
        <dbReference type="ARBA" id="ARBA00022723"/>
    </source>
</evidence>
<keyword evidence="12 15" id="KW-0238">DNA-binding</keyword>
<gene>
    <name evidence="15 17" type="primary">dinB</name>
    <name evidence="17" type="ORF">NT6N_17640</name>
</gene>
<dbReference type="Pfam" id="PF21999">
    <property type="entry name" value="IMS_HHH_1"/>
    <property type="match status" value="1"/>
</dbReference>
<keyword evidence="9 15" id="KW-0227">DNA damage</keyword>
<evidence type="ECO:0000256" key="1">
    <source>
        <dbReference type="ARBA" id="ARBA00004496"/>
    </source>
</evidence>
<dbReference type="GO" id="GO:0003684">
    <property type="term" value="F:damaged DNA binding"/>
    <property type="evidence" value="ECO:0007669"/>
    <property type="project" value="InterPro"/>
</dbReference>
<dbReference type="GO" id="GO:0009432">
    <property type="term" value="P:SOS response"/>
    <property type="evidence" value="ECO:0007669"/>
    <property type="project" value="UniProtKB-ARBA"/>
</dbReference>
<evidence type="ECO:0000256" key="9">
    <source>
        <dbReference type="ARBA" id="ARBA00022763"/>
    </source>
</evidence>
<evidence type="ECO:0000256" key="12">
    <source>
        <dbReference type="ARBA" id="ARBA00023125"/>
    </source>
</evidence>
<keyword evidence="11 15" id="KW-0239">DNA-directed DNA polymerase</keyword>
<keyword evidence="8 15" id="KW-0479">Metal-binding</keyword>
<dbReference type="InterPro" id="IPR043502">
    <property type="entry name" value="DNA/RNA_pol_sf"/>
</dbReference>
<dbReference type="EMBL" id="AP026866">
    <property type="protein sequence ID" value="BDS06724.1"/>
    <property type="molecule type" value="Genomic_DNA"/>
</dbReference>
<keyword evidence="10 15" id="KW-0460">Magnesium</keyword>
<feature type="binding site" evidence="15">
    <location>
        <position position="8"/>
    </location>
    <ligand>
        <name>Mg(2+)</name>
        <dbReference type="ChEBI" id="CHEBI:18420"/>
    </ligand>
</feature>
<comment type="subcellular location">
    <subcellularLocation>
        <location evidence="1 15">Cytoplasm</location>
    </subcellularLocation>
</comment>
<evidence type="ECO:0000256" key="13">
    <source>
        <dbReference type="ARBA" id="ARBA00023204"/>
    </source>
</evidence>
<evidence type="ECO:0000256" key="2">
    <source>
        <dbReference type="ARBA" id="ARBA00010945"/>
    </source>
</evidence>
<evidence type="ECO:0000256" key="10">
    <source>
        <dbReference type="ARBA" id="ARBA00022842"/>
    </source>
</evidence>
<evidence type="ECO:0000256" key="11">
    <source>
        <dbReference type="ARBA" id="ARBA00022932"/>
    </source>
</evidence>
<dbReference type="SUPFAM" id="SSF100879">
    <property type="entry name" value="Lesion bypass DNA polymerase (Y-family), little finger domain"/>
    <property type="match status" value="1"/>
</dbReference>
<dbReference type="GO" id="GO:0042276">
    <property type="term" value="P:error-prone translesion synthesis"/>
    <property type="evidence" value="ECO:0007669"/>
    <property type="project" value="TreeGrafter"/>
</dbReference>
<dbReference type="FunFam" id="1.10.150.20:FF:000019">
    <property type="entry name" value="DNA polymerase IV"/>
    <property type="match status" value="1"/>
</dbReference>
<protein>
    <recommendedName>
        <fullName evidence="15">DNA polymerase IV</fullName>
        <shortName evidence="15">Pol IV</shortName>
        <ecNumber evidence="15">2.7.7.7</ecNumber>
    </recommendedName>
</protein>
<evidence type="ECO:0000256" key="6">
    <source>
        <dbReference type="ARBA" id="ARBA00022695"/>
    </source>
</evidence>
<dbReference type="NCBIfam" id="NF002677">
    <property type="entry name" value="PRK02406.1"/>
    <property type="match status" value="1"/>
</dbReference>
<dbReference type="PANTHER" id="PTHR11076">
    <property type="entry name" value="DNA REPAIR POLYMERASE UMUC / TRANSFERASE FAMILY MEMBER"/>
    <property type="match status" value="1"/>
</dbReference>
<feature type="binding site" evidence="15">
    <location>
        <position position="102"/>
    </location>
    <ligand>
        <name>Mg(2+)</name>
        <dbReference type="ChEBI" id="CHEBI:18420"/>
    </ligand>
</feature>
<dbReference type="Gene3D" id="3.30.70.270">
    <property type="match status" value="1"/>
</dbReference>
<dbReference type="InterPro" id="IPR050116">
    <property type="entry name" value="DNA_polymerase-Y"/>
</dbReference>
<comment type="cofactor">
    <cofactor evidence="15">
        <name>Mg(2+)</name>
        <dbReference type="ChEBI" id="CHEBI:18420"/>
    </cofactor>
    <text evidence="15">Binds 2 magnesium ions per subunit.</text>
</comment>
<feature type="active site" evidence="15">
    <location>
        <position position="103"/>
    </location>
</feature>
<dbReference type="Gene3D" id="1.10.150.20">
    <property type="entry name" value="5' to 3' exonuclease, C-terminal subdomain"/>
    <property type="match status" value="1"/>
</dbReference>
<name>A0AAT9FL97_9BACT</name>
<dbReference type="FunFam" id="3.40.1170.60:FF:000001">
    <property type="entry name" value="DNA polymerase IV"/>
    <property type="match status" value="1"/>
</dbReference>
<dbReference type="PANTHER" id="PTHR11076:SF33">
    <property type="entry name" value="DNA POLYMERASE KAPPA"/>
    <property type="match status" value="1"/>
</dbReference>
<keyword evidence="4 15" id="KW-0963">Cytoplasm</keyword>
<evidence type="ECO:0000259" key="16">
    <source>
        <dbReference type="PROSITE" id="PS50173"/>
    </source>
</evidence>
<comment type="function">
    <text evidence="15">Poorly processive, error-prone DNA polymerase involved in untargeted mutagenesis. Copies undamaged DNA at stalled replication forks, which arise in vivo from mismatched or misaligned primer ends. These misaligned primers can be extended by PolIV. Exhibits no 3'-5' exonuclease (proofreading) activity. May be involved in translesional synthesis, in conjunction with the beta clamp from PolIII.</text>
</comment>
<evidence type="ECO:0000256" key="5">
    <source>
        <dbReference type="ARBA" id="ARBA00022679"/>
    </source>
</evidence>
<keyword evidence="13 15" id="KW-0234">DNA repair</keyword>
<accession>A0AAT9FL97</accession>
<dbReference type="InterPro" id="IPR053848">
    <property type="entry name" value="IMS_HHH_1"/>
</dbReference>
<keyword evidence="7 15" id="KW-0235">DNA replication</keyword>
<reference evidence="17" key="1">
    <citation type="submission" date="2024-07" db="EMBL/GenBank/DDBJ databases">
        <title>Complete genome sequence of Verrucomicrobiaceae bacterium NT6N.</title>
        <authorList>
            <person name="Huang C."/>
            <person name="Takami H."/>
            <person name="Hamasaki K."/>
        </authorList>
    </citation>
    <scope>NUCLEOTIDE SEQUENCE</scope>
    <source>
        <strain evidence="17">NT6N</strain>
    </source>
</reference>
<keyword evidence="6 15" id="KW-0548">Nucleotidyltransferase</keyword>
<evidence type="ECO:0000256" key="14">
    <source>
        <dbReference type="ARBA" id="ARBA00049244"/>
    </source>
</evidence>
<dbReference type="CDD" id="cd03586">
    <property type="entry name" value="PolY_Pol_IV_kappa"/>
    <property type="match status" value="1"/>
</dbReference>
<dbReference type="GO" id="GO:0000287">
    <property type="term" value="F:magnesium ion binding"/>
    <property type="evidence" value="ECO:0007669"/>
    <property type="project" value="UniProtKB-UniRule"/>
</dbReference>
<dbReference type="GO" id="GO:0003887">
    <property type="term" value="F:DNA-directed DNA polymerase activity"/>
    <property type="evidence" value="ECO:0007669"/>
    <property type="project" value="UniProtKB-UniRule"/>
</dbReference>
<feature type="site" description="Substrate discrimination" evidence="15">
    <location>
        <position position="13"/>
    </location>
</feature>
<evidence type="ECO:0000256" key="3">
    <source>
        <dbReference type="ARBA" id="ARBA00022457"/>
    </source>
</evidence>
<dbReference type="EC" id="2.7.7.7" evidence="15"/>
<keyword evidence="5 15" id="KW-0808">Transferase</keyword>